<dbReference type="PANTHER" id="PTHR30561:SF9">
    <property type="entry name" value="4-AMINO-4-DEOXY-L-ARABINOSE-PHOSPHOUNDECAPRENOL FLIPPASE SUBUNIT ARNF-RELATED"/>
    <property type="match status" value="1"/>
</dbReference>
<evidence type="ECO:0000256" key="8">
    <source>
        <dbReference type="ARBA" id="ARBA00022989"/>
    </source>
</evidence>
<sequence length="277" mass="28676">MSGQALGLVLFAAVLHASWNAMVRGGSDRALTLAGVAMAHGILGAVFIALSPPPAPESWPWLALSAVVHYVYYWLLFRAYREGDLSQVYPISRGMSPALVTLGVMVLIGETLTPAGFAGVALVSCGIGLLAFSARGRARAPLWFAVALGIMIAIYSVADGIGVRASNALLGYMGWLFLSEALIPAVVLGRRLRQRQRLDPRVLALGLLGGVFSVAAYGIALYVKTIAPIGAVSAVRESSVIIAALIGVFLFGERPAGLRLVAAGVVAIGVAALAIGG</sequence>
<evidence type="ECO:0000313" key="13">
    <source>
        <dbReference type="EMBL" id="MBL4918456.1"/>
    </source>
</evidence>
<proteinExistence type="predicted"/>
<evidence type="ECO:0000256" key="9">
    <source>
        <dbReference type="ARBA" id="ARBA00023098"/>
    </source>
</evidence>
<comment type="subcellular location">
    <subcellularLocation>
        <location evidence="1">Cell membrane</location>
        <topology evidence="1">Multi-pass membrane protein</topology>
    </subcellularLocation>
</comment>
<feature type="domain" description="EamA" evidence="12">
    <location>
        <begin position="7"/>
        <end position="130"/>
    </location>
</feature>
<feature type="domain" description="EamA" evidence="12">
    <location>
        <begin position="142"/>
        <end position="273"/>
    </location>
</feature>
<dbReference type="RefSeq" id="WP_202689439.1">
    <property type="nucleotide sequence ID" value="NZ_JAESVN010000006.1"/>
</dbReference>
<gene>
    <name evidence="13" type="ORF">JL811_14610</name>
</gene>
<reference evidence="13" key="1">
    <citation type="submission" date="2021-01" db="EMBL/GenBank/DDBJ databases">
        <title>Tabrizicola alba sp. nov. a motile alkaliphilic bacterium isolated from a soda lake.</title>
        <authorList>
            <person name="Szuroczki S."/>
            <person name="Abbaszade G."/>
            <person name="Schumann P."/>
            <person name="Toth E."/>
        </authorList>
    </citation>
    <scope>NUCLEOTIDE SEQUENCE</scope>
    <source>
        <strain evidence="13">DMG-N-6</strain>
    </source>
</reference>
<feature type="transmembrane region" description="Helical" evidence="11">
    <location>
        <begin position="202"/>
        <end position="223"/>
    </location>
</feature>
<feature type="transmembrane region" description="Helical" evidence="11">
    <location>
        <begin position="58"/>
        <end position="76"/>
    </location>
</feature>
<keyword evidence="14" id="KW-1185">Reference proteome</keyword>
<keyword evidence="4" id="KW-0997">Cell inner membrane</keyword>
<dbReference type="SUPFAM" id="SSF103481">
    <property type="entry name" value="Multidrug resistance efflux transporter EmrE"/>
    <property type="match status" value="2"/>
</dbReference>
<dbReference type="GO" id="GO:0009103">
    <property type="term" value="P:lipopolysaccharide biosynthetic process"/>
    <property type="evidence" value="ECO:0007669"/>
    <property type="project" value="UniProtKB-KW"/>
</dbReference>
<evidence type="ECO:0000256" key="11">
    <source>
        <dbReference type="SAM" id="Phobius"/>
    </source>
</evidence>
<evidence type="ECO:0000256" key="4">
    <source>
        <dbReference type="ARBA" id="ARBA00022519"/>
    </source>
</evidence>
<evidence type="ECO:0000256" key="2">
    <source>
        <dbReference type="ARBA" id="ARBA00022475"/>
    </source>
</evidence>
<dbReference type="GO" id="GO:0022857">
    <property type="term" value="F:transmembrane transporter activity"/>
    <property type="evidence" value="ECO:0007669"/>
    <property type="project" value="InterPro"/>
</dbReference>
<evidence type="ECO:0000256" key="5">
    <source>
        <dbReference type="ARBA" id="ARBA00022556"/>
    </source>
</evidence>
<feature type="transmembrane region" description="Helical" evidence="11">
    <location>
        <begin position="229"/>
        <end position="251"/>
    </location>
</feature>
<keyword evidence="2" id="KW-1003">Cell membrane</keyword>
<keyword evidence="3" id="KW-0444">Lipid biosynthesis</keyword>
<evidence type="ECO:0000259" key="12">
    <source>
        <dbReference type="Pfam" id="PF00892"/>
    </source>
</evidence>
<dbReference type="PANTHER" id="PTHR30561">
    <property type="entry name" value="SMR FAMILY PROTON-DEPENDENT DRUG EFFLUX TRANSPORTER SUGE"/>
    <property type="match status" value="1"/>
</dbReference>
<accession>A0A8K0VCF0</accession>
<dbReference type="GO" id="GO:0005886">
    <property type="term" value="C:plasma membrane"/>
    <property type="evidence" value="ECO:0007669"/>
    <property type="project" value="UniProtKB-SubCell"/>
</dbReference>
<feature type="transmembrane region" description="Helical" evidence="11">
    <location>
        <begin position="258"/>
        <end position="276"/>
    </location>
</feature>
<dbReference type="Gene3D" id="1.10.3730.20">
    <property type="match status" value="1"/>
</dbReference>
<feature type="transmembrane region" description="Helical" evidence="11">
    <location>
        <begin position="6"/>
        <end position="23"/>
    </location>
</feature>
<feature type="transmembrane region" description="Helical" evidence="11">
    <location>
        <begin position="88"/>
        <end position="109"/>
    </location>
</feature>
<dbReference type="Proteomes" id="UP000648908">
    <property type="component" value="Unassembled WGS sequence"/>
</dbReference>
<evidence type="ECO:0000256" key="10">
    <source>
        <dbReference type="ARBA" id="ARBA00023136"/>
    </source>
</evidence>
<keyword evidence="10 11" id="KW-0472">Membrane</keyword>
<keyword evidence="8 11" id="KW-1133">Transmembrane helix</keyword>
<feature type="transmembrane region" description="Helical" evidence="11">
    <location>
        <begin position="30"/>
        <end position="52"/>
    </location>
</feature>
<protein>
    <submittedName>
        <fullName evidence="13">EamA family transporter</fullName>
    </submittedName>
</protein>
<keyword evidence="7" id="KW-0448">Lipopolysaccharide biosynthesis</keyword>
<feature type="transmembrane region" description="Helical" evidence="11">
    <location>
        <begin position="170"/>
        <end position="190"/>
    </location>
</feature>
<dbReference type="InterPro" id="IPR000620">
    <property type="entry name" value="EamA_dom"/>
</dbReference>
<keyword evidence="6 11" id="KW-0812">Transmembrane</keyword>
<evidence type="ECO:0000256" key="6">
    <source>
        <dbReference type="ARBA" id="ARBA00022692"/>
    </source>
</evidence>
<organism evidence="13 14">
    <name type="scientific">Szabonella alba</name>
    <dbReference type="NCBI Taxonomy" id="2804194"/>
    <lineage>
        <taxon>Bacteria</taxon>
        <taxon>Pseudomonadati</taxon>
        <taxon>Pseudomonadota</taxon>
        <taxon>Alphaproteobacteria</taxon>
        <taxon>Rhodobacterales</taxon>
        <taxon>Paracoccaceae</taxon>
        <taxon>Szabonella</taxon>
    </lineage>
</organism>
<keyword evidence="9" id="KW-0443">Lipid metabolism</keyword>
<comment type="caution">
    <text evidence="13">The sequence shown here is derived from an EMBL/GenBank/DDBJ whole genome shotgun (WGS) entry which is preliminary data.</text>
</comment>
<dbReference type="Pfam" id="PF00892">
    <property type="entry name" value="EamA"/>
    <property type="match status" value="2"/>
</dbReference>
<dbReference type="AlphaFoldDB" id="A0A8K0VCF0"/>
<feature type="transmembrane region" description="Helical" evidence="11">
    <location>
        <begin position="115"/>
        <end position="133"/>
    </location>
</feature>
<dbReference type="GO" id="GO:0009245">
    <property type="term" value="P:lipid A biosynthetic process"/>
    <property type="evidence" value="ECO:0007669"/>
    <property type="project" value="UniProtKB-KW"/>
</dbReference>
<dbReference type="InterPro" id="IPR037185">
    <property type="entry name" value="EmrE-like"/>
</dbReference>
<evidence type="ECO:0000313" key="14">
    <source>
        <dbReference type="Proteomes" id="UP000648908"/>
    </source>
</evidence>
<feature type="transmembrane region" description="Helical" evidence="11">
    <location>
        <begin position="140"/>
        <end position="158"/>
    </location>
</feature>
<evidence type="ECO:0000256" key="1">
    <source>
        <dbReference type="ARBA" id="ARBA00004651"/>
    </source>
</evidence>
<name>A0A8K0VCF0_9RHOB</name>
<dbReference type="EMBL" id="JAESVN010000006">
    <property type="protein sequence ID" value="MBL4918456.1"/>
    <property type="molecule type" value="Genomic_DNA"/>
</dbReference>
<keyword evidence="5" id="KW-0441">Lipid A biosynthesis</keyword>
<evidence type="ECO:0000256" key="7">
    <source>
        <dbReference type="ARBA" id="ARBA00022985"/>
    </source>
</evidence>
<evidence type="ECO:0000256" key="3">
    <source>
        <dbReference type="ARBA" id="ARBA00022516"/>
    </source>
</evidence>
<dbReference type="InterPro" id="IPR000390">
    <property type="entry name" value="Small_drug/metabolite_transptr"/>
</dbReference>